<feature type="transmembrane region" description="Helical" evidence="1">
    <location>
        <begin position="900"/>
        <end position="919"/>
    </location>
</feature>
<dbReference type="Gene3D" id="3.30.70.1430">
    <property type="entry name" value="Multidrug efflux transporter AcrB pore domain"/>
    <property type="match status" value="2"/>
</dbReference>
<dbReference type="PROSITE" id="PS51257">
    <property type="entry name" value="PROKAR_LIPOPROTEIN"/>
    <property type="match status" value="1"/>
</dbReference>
<evidence type="ECO:0000313" key="3">
    <source>
        <dbReference type="Proteomes" id="UP000886881"/>
    </source>
</evidence>
<dbReference type="SUPFAM" id="SSF82693">
    <property type="entry name" value="Multidrug efflux transporter AcrB pore domain, PN1, PN2, PC1 and PC2 subdomains"/>
    <property type="match status" value="2"/>
</dbReference>
<dbReference type="Gene3D" id="3.30.70.1320">
    <property type="entry name" value="Multidrug efflux transporter AcrB pore domain like"/>
    <property type="match status" value="1"/>
</dbReference>
<keyword evidence="1" id="KW-0472">Membrane</keyword>
<sequence length="1047" mass="116766">MSARKGISSFSVVLLMAVAAVVGAACFSMLKVQYTPSGQSRSITVRYSYPEASARTVEAEVTSKMEGMLSTIRECRSVSSLSSNGSGRVTITIGRNDDIEAVRFEVASKIRNIYPSLPDGCSYPSISLNAMGERSQTAISWNIKSSLPPQQIARWVEEYAMYPLSTVEGVNSVSFSGDTRYELVVTFDAEKAESAGITAARISSAISEHFASAMIGMARSGGNIFSVQLRSRSSEDPADIPVAKTGDRIVRLGDIAEMRYQEALPGSYYRINGLNTLTLRAEVSSDANLLGAVEGLKERMAQLETIMPEELSVSVGYDYSEYISSELDKIYFRTLLCLAILLAFVFAVGRSWRYMLVIALTLTVNLLISVALYFFIGLHIHIYTLAGITVSLGIIIDNSIMMIDHYSRYGNRSVFPSLVSAVATTVVALMAIFLLPETERTNLADFALVISVNLAVSLLVSWLFVPALLHYLPIRYDSGSARHSRHLRRTVRWNRFYCRYIAWATRHRWVLLLIFVAAFGIPVFLLKPDEARRPGEERKESAFTRAREEISSWKWLGSSFGLFHEALSRSDFYREPARPSLTINAGMPEGCSVQQLNEVMKSMENYLARFDEIELFETRISSYSNGTIEVLFKPEYEGTAVPMQIKSDIIYMANNFGGANWRVYGLDQNSFNNNVVSSYRMYGISLTGYNYDELLDYGTGLAERIAGNRRVQGVEIWGSEYGDRPTTEFNLRYDREALTAFGVNPYSYYGVLSSPLFNSRIGNIPYGGETVPLRLRSSAGDEFDLWHVNNFSMDVGDGKMKLSEVGGVTKELTGLPIRKEDQSYLITVRFDYIGMSEPARRFIEQEVDRMNSQVLPIGYLAKDIGRGWFYDNEDSYAGLILLVIAGIFVLIAVHFNSLRYPLAIIFLIPVSFIGLFLTFGLTDFVFDQGGFAAFVMLSGITVNAGIYLVAAWIRSGRRLDIRSYAKAFNRKIWPISLTILSTILGLVPFLFDGPDEVFWFCFAVGTISGLIFSIIALVFYLPAFSCRKPGKNTESASADIELTTTKQ</sequence>
<feature type="transmembrane region" description="Helical" evidence="1">
    <location>
        <begin position="997"/>
        <end position="1021"/>
    </location>
</feature>
<feature type="transmembrane region" description="Helical" evidence="1">
    <location>
        <begin position="509"/>
        <end position="526"/>
    </location>
</feature>
<dbReference type="Gene3D" id="3.30.70.1440">
    <property type="entry name" value="Multidrug efflux transporter AcrB pore domain"/>
    <property type="match status" value="1"/>
</dbReference>
<dbReference type="Pfam" id="PF00873">
    <property type="entry name" value="ACR_tran"/>
    <property type="match status" value="2"/>
</dbReference>
<dbReference type="PRINTS" id="PR00702">
    <property type="entry name" value="ACRIFLAVINRP"/>
</dbReference>
<evidence type="ECO:0000256" key="1">
    <source>
        <dbReference type="SAM" id="Phobius"/>
    </source>
</evidence>
<accession>A0A9D1GNB7</accession>
<feature type="transmembrane region" description="Helical" evidence="1">
    <location>
        <begin position="330"/>
        <end position="349"/>
    </location>
</feature>
<dbReference type="Proteomes" id="UP000886881">
    <property type="component" value="Unassembled WGS sequence"/>
</dbReference>
<dbReference type="InterPro" id="IPR001036">
    <property type="entry name" value="Acrflvin-R"/>
</dbReference>
<feature type="transmembrane region" description="Helical" evidence="1">
    <location>
        <begin position="876"/>
        <end position="893"/>
    </location>
</feature>
<organism evidence="2 3">
    <name type="scientific">Candidatus Cryptobacteroides merdipullorum</name>
    <dbReference type="NCBI Taxonomy" id="2840771"/>
    <lineage>
        <taxon>Bacteria</taxon>
        <taxon>Pseudomonadati</taxon>
        <taxon>Bacteroidota</taxon>
        <taxon>Bacteroidia</taxon>
        <taxon>Bacteroidales</taxon>
        <taxon>Candidatus Cryptobacteroides</taxon>
    </lineage>
</organism>
<reference evidence="2" key="2">
    <citation type="journal article" date="2021" name="PeerJ">
        <title>Extensive microbial diversity within the chicken gut microbiome revealed by metagenomics and culture.</title>
        <authorList>
            <person name="Gilroy R."/>
            <person name="Ravi A."/>
            <person name="Getino M."/>
            <person name="Pursley I."/>
            <person name="Horton D.L."/>
            <person name="Alikhan N.F."/>
            <person name="Baker D."/>
            <person name="Gharbi K."/>
            <person name="Hall N."/>
            <person name="Watson M."/>
            <person name="Adriaenssens E.M."/>
            <person name="Foster-Nyarko E."/>
            <person name="Jarju S."/>
            <person name="Secka A."/>
            <person name="Antonio M."/>
            <person name="Oren A."/>
            <person name="Chaudhuri R.R."/>
            <person name="La Ragione R."/>
            <person name="Hildebrand F."/>
            <person name="Pallen M.J."/>
        </authorList>
    </citation>
    <scope>NUCLEOTIDE SEQUENCE</scope>
    <source>
        <strain evidence="2">ChiHecec2B26-709</strain>
    </source>
</reference>
<dbReference type="SUPFAM" id="SSF82714">
    <property type="entry name" value="Multidrug efflux transporter AcrB TolC docking domain, DN and DC subdomains"/>
    <property type="match status" value="1"/>
</dbReference>
<dbReference type="PANTHER" id="PTHR32063:SF0">
    <property type="entry name" value="SWARMING MOTILITY PROTEIN SWRC"/>
    <property type="match status" value="1"/>
</dbReference>
<feature type="transmembrane region" description="Helical" evidence="1">
    <location>
        <begin position="382"/>
        <end position="403"/>
    </location>
</feature>
<comment type="caution">
    <text evidence="2">The sequence shown here is derived from an EMBL/GenBank/DDBJ whole genome shotgun (WGS) entry which is preliminary data.</text>
</comment>
<feature type="transmembrane region" description="Helical" evidence="1">
    <location>
        <begin position="931"/>
        <end position="952"/>
    </location>
</feature>
<evidence type="ECO:0000313" key="2">
    <source>
        <dbReference type="EMBL" id="HIT46879.1"/>
    </source>
</evidence>
<keyword evidence="1" id="KW-0812">Transmembrane</keyword>
<feature type="transmembrane region" description="Helical" evidence="1">
    <location>
        <begin position="415"/>
        <end position="435"/>
    </location>
</feature>
<gene>
    <name evidence="2" type="ORF">IAC35_03365</name>
</gene>
<feature type="transmembrane region" description="Helical" evidence="1">
    <location>
        <begin position="356"/>
        <end position="376"/>
    </location>
</feature>
<proteinExistence type="predicted"/>
<protein>
    <submittedName>
        <fullName evidence="2">Efflux RND transporter permease subunit</fullName>
    </submittedName>
</protein>
<dbReference type="AlphaFoldDB" id="A0A9D1GNB7"/>
<dbReference type="Gene3D" id="1.20.1640.10">
    <property type="entry name" value="Multidrug efflux transporter AcrB transmembrane domain"/>
    <property type="match status" value="3"/>
</dbReference>
<feature type="transmembrane region" description="Helical" evidence="1">
    <location>
        <begin position="447"/>
        <end position="472"/>
    </location>
</feature>
<dbReference type="GO" id="GO:0042910">
    <property type="term" value="F:xenobiotic transmembrane transporter activity"/>
    <property type="evidence" value="ECO:0007669"/>
    <property type="project" value="TreeGrafter"/>
</dbReference>
<dbReference type="GO" id="GO:0005886">
    <property type="term" value="C:plasma membrane"/>
    <property type="evidence" value="ECO:0007669"/>
    <property type="project" value="TreeGrafter"/>
</dbReference>
<name>A0A9D1GNB7_9BACT</name>
<feature type="transmembrane region" description="Helical" evidence="1">
    <location>
        <begin position="972"/>
        <end position="991"/>
    </location>
</feature>
<dbReference type="Gene3D" id="3.30.2090.10">
    <property type="entry name" value="Multidrug efflux transporter AcrB TolC docking domain, DN and DC subdomains"/>
    <property type="match status" value="2"/>
</dbReference>
<dbReference type="InterPro" id="IPR027463">
    <property type="entry name" value="AcrB_DN_DC_subdom"/>
</dbReference>
<dbReference type="PANTHER" id="PTHR32063">
    <property type="match status" value="1"/>
</dbReference>
<dbReference type="EMBL" id="DVLC01000064">
    <property type="protein sequence ID" value="HIT46879.1"/>
    <property type="molecule type" value="Genomic_DNA"/>
</dbReference>
<keyword evidence="1" id="KW-1133">Transmembrane helix</keyword>
<reference evidence="2" key="1">
    <citation type="submission" date="2020-10" db="EMBL/GenBank/DDBJ databases">
        <authorList>
            <person name="Gilroy R."/>
        </authorList>
    </citation>
    <scope>NUCLEOTIDE SEQUENCE</scope>
    <source>
        <strain evidence="2">ChiHecec2B26-709</strain>
    </source>
</reference>
<dbReference type="SUPFAM" id="SSF82866">
    <property type="entry name" value="Multidrug efflux transporter AcrB transmembrane domain"/>
    <property type="match status" value="2"/>
</dbReference>